<gene>
    <name evidence="1" type="ORF">KSW80_11095</name>
</gene>
<reference evidence="1" key="1">
    <citation type="submission" date="2021-06" db="EMBL/GenBank/DDBJ databases">
        <title>Collection of gut derived symbiotic bacterial strains cultured from healthy donors.</title>
        <authorList>
            <person name="Lin H."/>
            <person name="Littmann E."/>
            <person name="Pamer E.G."/>
        </authorList>
    </citation>
    <scope>NUCLEOTIDE SEQUENCE</scope>
    <source>
        <strain evidence="1">MSK.21.60</strain>
    </source>
</reference>
<evidence type="ECO:0000313" key="1">
    <source>
        <dbReference type="EMBL" id="MBV3408940.1"/>
    </source>
</evidence>
<accession>A0AAW4NH57</accession>
<sequence>MRGCLLKDDGSVNYYLHANDSTKRDNGANANLSGADGQVMVELPDVYIRFERDGNKCRALMSPQELPGFILWKKDYISMFEASVQRSANKLCSVVNATADYRGGNNTTAYDGKSNTLIGRPATNISLNAFRTYARNRGAKAWNCNTYSVHRKLWWLFAIEYCTFNSQEAYNAALTTEGYHQGGLGDGVTTLDWGKWSTFNGNNPFVPCGFTNSLGNHSGYIEYTMPAEYDATTKKVQVNRYRGVELPFGHVWKWTDGCKCMIQSDTGGGLSKFYVADDVNAFKEGGVDGYDYRGNLPRKEGYVKEILLGENGEMMPLSVGGGSTTYFCDYYYTNIPTSGTAERGVLFGGSANLGATAGFVSAYTDHTASLATANFGSRLCYIPQG</sequence>
<protein>
    <submittedName>
        <fullName evidence="1">Uncharacterized protein</fullName>
    </submittedName>
</protein>
<dbReference type="Proteomes" id="UP001196316">
    <property type="component" value="Unassembled WGS sequence"/>
</dbReference>
<evidence type="ECO:0000313" key="2">
    <source>
        <dbReference type="Proteomes" id="UP001196316"/>
    </source>
</evidence>
<comment type="caution">
    <text evidence="1">The sequence shown here is derived from an EMBL/GenBank/DDBJ whole genome shotgun (WGS) entry which is preliminary data.</text>
</comment>
<proteinExistence type="predicted"/>
<dbReference type="EMBL" id="JAHOEP010000031">
    <property type="protein sequence ID" value="MBV3408940.1"/>
    <property type="molecule type" value="Genomic_DNA"/>
</dbReference>
<organism evidence="1 2">
    <name type="scientific">Segatella copri</name>
    <dbReference type="NCBI Taxonomy" id="165179"/>
    <lineage>
        <taxon>Bacteria</taxon>
        <taxon>Pseudomonadati</taxon>
        <taxon>Bacteroidota</taxon>
        <taxon>Bacteroidia</taxon>
        <taxon>Bacteroidales</taxon>
        <taxon>Prevotellaceae</taxon>
        <taxon>Segatella</taxon>
    </lineage>
</organism>
<name>A0AAW4NH57_9BACT</name>
<dbReference type="AlphaFoldDB" id="A0AAW4NH57"/>